<evidence type="ECO:0000259" key="2">
    <source>
        <dbReference type="PROSITE" id="PS51462"/>
    </source>
</evidence>
<dbReference type="GO" id="GO:0019144">
    <property type="term" value="F:ADP-sugar diphosphatase activity"/>
    <property type="evidence" value="ECO:0007669"/>
    <property type="project" value="TreeGrafter"/>
</dbReference>
<accession>A0A3B1A337</accession>
<sequence>MKWVFHRRTNSIQQFRGFYSLFSAHAQCRRAKYSCQRLDITLLLPTHNAACKAYHTHPMRKTPEVLDAKIIARTRFFRVEQRDLRFTNGTEVCYERLVGSSGGAVLIIPMLDDDTVLMIREYAAGVHRYELALPKGKIEKNEAILDAANREIMEEVGYGARKLEHVTSLTIAPGYQSHCTHVVLAQDLFERRCEGDEPEEIEVVPWPLSRLNELLAQEECTEARSIAALFIAREHLAQQ</sequence>
<name>A0A3B1A337_9ZZZZ</name>
<dbReference type="PROSITE" id="PS00893">
    <property type="entry name" value="NUDIX_BOX"/>
    <property type="match status" value="1"/>
</dbReference>
<dbReference type="PANTHER" id="PTHR11839:SF12">
    <property type="entry name" value="ADP COMPOUNDS HYDROLASE NUDE"/>
    <property type="match status" value="1"/>
</dbReference>
<dbReference type="EMBL" id="UOFU01000195">
    <property type="protein sequence ID" value="VAX00176.1"/>
    <property type="molecule type" value="Genomic_DNA"/>
</dbReference>
<dbReference type="InterPro" id="IPR000086">
    <property type="entry name" value="NUDIX_hydrolase_dom"/>
</dbReference>
<dbReference type="InterPro" id="IPR020084">
    <property type="entry name" value="NUDIX_hydrolase_CS"/>
</dbReference>
<gene>
    <name evidence="3" type="ORF">MNBD_GAMMA20-1584</name>
</gene>
<dbReference type="SUPFAM" id="SSF55811">
    <property type="entry name" value="Nudix"/>
    <property type="match status" value="1"/>
</dbReference>
<dbReference type="PROSITE" id="PS51462">
    <property type="entry name" value="NUDIX"/>
    <property type="match status" value="1"/>
</dbReference>
<organism evidence="3">
    <name type="scientific">hydrothermal vent metagenome</name>
    <dbReference type="NCBI Taxonomy" id="652676"/>
    <lineage>
        <taxon>unclassified sequences</taxon>
        <taxon>metagenomes</taxon>
        <taxon>ecological metagenomes</taxon>
    </lineage>
</organism>
<dbReference type="AlphaFoldDB" id="A0A3B1A337"/>
<dbReference type="InterPro" id="IPR015797">
    <property type="entry name" value="NUDIX_hydrolase-like_dom_sf"/>
</dbReference>
<proteinExistence type="predicted"/>
<dbReference type="GO" id="GO:0006753">
    <property type="term" value="P:nucleoside phosphate metabolic process"/>
    <property type="evidence" value="ECO:0007669"/>
    <property type="project" value="TreeGrafter"/>
</dbReference>
<keyword evidence="1 3" id="KW-0378">Hydrolase</keyword>
<evidence type="ECO:0000256" key="1">
    <source>
        <dbReference type="ARBA" id="ARBA00022801"/>
    </source>
</evidence>
<reference evidence="3" key="1">
    <citation type="submission" date="2018-06" db="EMBL/GenBank/DDBJ databases">
        <authorList>
            <person name="Zhirakovskaya E."/>
        </authorList>
    </citation>
    <scope>NUCLEOTIDE SEQUENCE</scope>
</reference>
<dbReference type="NCBIfam" id="NF008736">
    <property type="entry name" value="PRK11762.1"/>
    <property type="match status" value="1"/>
</dbReference>
<dbReference type="EC" id="3.6.1.-" evidence="3"/>
<dbReference type="PANTHER" id="PTHR11839">
    <property type="entry name" value="UDP/ADP-SUGAR PYROPHOSPHATASE"/>
    <property type="match status" value="1"/>
</dbReference>
<feature type="domain" description="Nudix hydrolase" evidence="2">
    <location>
        <begin position="97"/>
        <end position="228"/>
    </location>
</feature>
<dbReference type="CDD" id="cd24156">
    <property type="entry name" value="NUDIX_ADPRase_NudE"/>
    <property type="match status" value="1"/>
</dbReference>
<evidence type="ECO:0000313" key="3">
    <source>
        <dbReference type="EMBL" id="VAX00176.1"/>
    </source>
</evidence>
<protein>
    <submittedName>
        <fullName evidence="3">ADP compounds hydrolase NudE</fullName>
        <ecNumber evidence="3">3.6.1.-</ecNumber>
    </submittedName>
</protein>
<dbReference type="GO" id="GO:0019693">
    <property type="term" value="P:ribose phosphate metabolic process"/>
    <property type="evidence" value="ECO:0007669"/>
    <property type="project" value="TreeGrafter"/>
</dbReference>
<dbReference type="GO" id="GO:0005829">
    <property type="term" value="C:cytosol"/>
    <property type="evidence" value="ECO:0007669"/>
    <property type="project" value="TreeGrafter"/>
</dbReference>
<dbReference type="Gene3D" id="3.90.79.10">
    <property type="entry name" value="Nucleoside Triphosphate Pyrophosphohydrolase"/>
    <property type="match status" value="1"/>
</dbReference>
<dbReference type="Pfam" id="PF00293">
    <property type="entry name" value="NUDIX"/>
    <property type="match status" value="1"/>
</dbReference>